<dbReference type="GO" id="GO:0016020">
    <property type="term" value="C:membrane"/>
    <property type="evidence" value="ECO:0007669"/>
    <property type="project" value="TreeGrafter"/>
</dbReference>
<dbReference type="SUPFAM" id="SSF53474">
    <property type="entry name" value="alpha/beta-Hydrolases"/>
    <property type="match status" value="1"/>
</dbReference>
<keyword evidence="3" id="KW-1185">Reference proteome</keyword>
<dbReference type="PANTHER" id="PTHR43798:SF33">
    <property type="entry name" value="HYDROLASE, PUTATIVE (AFU_ORTHOLOGUE AFUA_2G14860)-RELATED"/>
    <property type="match status" value="1"/>
</dbReference>
<evidence type="ECO:0000259" key="1">
    <source>
        <dbReference type="Pfam" id="PF12697"/>
    </source>
</evidence>
<dbReference type="RefSeq" id="WP_007573486.1">
    <property type="nucleotide sequence ID" value="NZ_AGUD01000112.1"/>
</dbReference>
<gene>
    <name evidence="2" type="ORF">PAI11_17710</name>
</gene>
<feature type="domain" description="AB hydrolase-1" evidence="1">
    <location>
        <begin position="44"/>
        <end position="291"/>
    </location>
</feature>
<evidence type="ECO:0000313" key="3">
    <source>
        <dbReference type="Proteomes" id="UP000005143"/>
    </source>
</evidence>
<dbReference type="InterPro" id="IPR050266">
    <property type="entry name" value="AB_hydrolase_sf"/>
</dbReference>
<keyword evidence="2" id="KW-0012">Acyltransferase</keyword>
<dbReference type="PANTHER" id="PTHR43798">
    <property type="entry name" value="MONOACYLGLYCEROL LIPASE"/>
    <property type="match status" value="1"/>
</dbReference>
<accession>H0E4P0</accession>
<proteinExistence type="predicted"/>
<dbReference type="InterPro" id="IPR000639">
    <property type="entry name" value="Epox_hydrolase-like"/>
</dbReference>
<dbReference type="Pfam" id="PF12697">
    <property type="entry name" value="Abhydrolase_6"/>
    <property type="match status" value="1"/>
</dbReference>
<dbReference type="EMBL" id="AGUD01000112">
    <property type="protein sequence ID" value="EHN11353.1"/>
    <property type="molecule type" value="Genomic_DNA"/>
</dbReference>
<dbReference type="Proteomes" id="UP000005143">
    <property type="component" value="Unassembled WGS sequence"/>
</dbReference>
<dbReference type="InterPro" id="IPR000073">
    <property type="entry name" value="AB_hydrolase_1"/>
</dbReference>
<reference evidence="2 3" key="1">
    <citation type="journal article" date="2013" name="Biodegradation">
        <title>Quantitative proteomic analysis of ibuprofen-degrading Patulibacter sp. strain I11.</title>
        <authorList>
            <person name="Almeida B."/>
            <person name="Kjeldal H."/>
            <person name="Lolas I."/>
            <person name="Knudsen A.D."/>
            <person name="Carvalho G."/>
            <person name="Nielsen K.L."/>
            <person name="Barreto Crespo M.T."/>
            <person name="Stensballe A."/>
            <person name="Nielsen J.L."/>
        </authorList>
    </citation>
    <scope>NUCLEOTIDE SEQUENCE [LARGE SCALE GENOMIC DNA]</scope>
    <source>
        <strain evidence="2 3">I11</strain>
    </source>
</reference>
<dbReference type="GO" id="GO:0016746">
    <property type="term" value="F:acyltransferase activity"/>
    <property type="evidence" value="ECO:0007669"/>
    <property type="project" value="UniProtKB-KW"/>
</dbReference>
<dbReference type="PRINTS" id="PR00412">
    <property type="entry name" value="EPOXHYDRLASE"/>
</dbReference>
<comment type="caution">
    <text evidence="2">The sequence shown here is derived from an EMBL/GenBank/DDBJ whole genome shotgun (WGS) entry which is preliminary data.</text>
</comment>
<sequence length="299" mass="32078">MADPELPPAAVAWRDSGRIATIAGRRLFVRRRPGDGSVAGAPTLLFLHGFPTSSFDWRATIDRLPGHDALTFDFLGFGLSEKPRGHDNDLFEQADLTEAVLAAEGVEGPVTVIAHDMGTTVANELIAREIEGRLPFALAGVLLSNGSVVVERASLRPIQKLLRSPLGPLVARLSNRRMFGRQMAALFSPGHPLDDAEAAAQWAQVARAGGHRNMHQLATYNGQRIAFAQRWHGALRDWDGRLGLAWGLLDPVATTAVLDALRALRPAAAVTTFDDLGHYPQVEDPARVAEAVAAFAAAG</sequence>
<protein>
    <submittedName>
        <fullName evidence="2">Putative hydrolase or acyltransferase (Alpha/beta hydrolase superfamily)</fullName>
    </submittedName>
</protein>
<keyword evidence="2" id="KW-0378">Hydrolase</keyword>
<evidence type="ECO:0000313" key="2">
    <source>
        <dbReference type="EMBL" id="EHN11353.1"/>
    </source>
</evidence>
<dbReference type="GO" id="GO:0046464">
    <property type="term" value="P:acylglycerol catabolic process"/>
    <property type="evidence" value="ECO:0007669"/>
    <property type="project" value="TreeGrafter"/>
</dbReference>
<name>H0E4P0_9ACTN</name>
<dbReference type="InterPro" id="IPR029058">
    <property type="entry name" value="AB_hydrolase_fold"/>
</dbReference>
<keyword evidence="2" id="KW-0808">Transferase</keyword>
<dbReference type="GO" id="GO:0047372">
    <property type="term" value="F:monoacylglycerol lipase activity"/>
    <property type="evidence" value="ECO:0007669"/>
    <property type="project" value="TreeGrafter"/>
</dbReference>
<dbReference type="OrthoDB" id="334507at2"/>
<organism evidence="2 3">
    <name type="scientific">Patulibacter medicamentivorans</name>
    <dbReference type="NCBI Taxonomy" id="1097667"/>
    <lineage>
        <taxon>Bacteria</taxon>
        <taxon>Bacillati</taxon>
        <taxon>Actinomycetota</taxon>
        <taxon>Thermoleophilia</taxon>
        <taxon>Solirubrobacterales</taxon>
        <taxon>Patulibacteraceae</taxon>
        <taxon>Patulibacter</taxon>
    </lineage>
</organism>
<dbReference type="AlphaFoldDB" id="H0E4P0"/>
<dbReference type="Gene3D" id="3.40.50.1820">
    <property type="entry name" value="alpha/beta hydrolase"/>
    <property type="match status" value="1"/>
</dbReference>